<dbReference type="SMART" id="SM00267">
    <property type="entry name" value="GGDEF"/>
    <property type="match status" value="1"/>
</dbReference>
<dbReference type="RefSeq" id="WP_208056358.1">
    <property type="nucleotide sequence ID" value="NZ_JAGEMK010000007.1"/>
</dbReference>
<name>A0A939LQ72_9CELL</name>
<feature type="domain" description="GGDEF" evidence="2">
    <location>
        <begin position="385"/>
        <end position="517"/>
    </location>
</feature>
<feature type="transmembrane region" description="Helical" evidence="1">
    <location>
        <begin position="68"/>
        <end position="86"/>
    </location>
</feature>
<dbReference type="Gene3D" id="3.30.70.270">
    <property type="match status" value="1"/>
</dbReference>
<dbReference type="PANTHER" id="PTHR45138">
    <property type="entry name" value="REGULATORY COMPONENTS OF SENSORY TRANSDUCTION SYSTEM"/>
    <property type="match status" value="1"/>
</dbReference>
<comment type="caution">
    <text evidence="3">The sequence shown here is derived from an EMBL/GenBank/DDBJ whole genome shotgun (WGS) entry which is preliminary data.</text>
</comment>
<evidence type="ECO:0000259" key="2">
    <source>
        <dbReference type="PROSITE" id="PS50887"/>
    </source>
</evidence>
<dbReference type="NCBIfam" id="TIGR00254">
    <property type="entry name" value="GGDEF"/>
    <property type="match status" value="1"/>
</dbReference>
<dbReference type="PANTHER" id="PTHR45138:SF9">
    <property type="entry name" value="DIGUANYLATE CYCLASE DGCM-RELATED"/>
    <property type="match status" value="1"/>
</dbReference>
<dbReference type="SUPFAM" id="SSF55073">
    <property type="entry name" value="Nucleotide cyclase"/>
    <property type="match status" value="1"/>
</dbReference>
<dbReference type="SMART" id="SM00091">
    <property type="entry name" value="PAS"/>
    <property type="match status" value="1"/>
</dbReference>
<evidence type="ECO:0000313" key="4">
    <source>
        <dbReference type="Proteomes" id="UP000664209"/>
    </source>
</evidence>
<dbReference type="GO" id="GO:0005886">
    <property type="term" value="C:plasma membrane"/>
    <property type="evidence" value="ECO:0007669"/>
    <property type="project" value="TreeGrafter"/>
</dbReference>
<feature type="transmembrane region" description="Helical" evidence="1">
    <location>
        <begin position="174"/>
        <end position="195"/>
    </location>
</feature>
<feature type="transmembrane region" description="Helical" evidence="1">
    <location>
        <begin position="98"/>
        <end position="115"/>
    </location>
</feature>
<dbReference type="AlphaFoldDB" id="A0A939LQ72"/>
<dbReference type="Gene3D" id="3.30.450.20">
    <property type="entry name" value="PAS domain"/>
    <property type="match status" value="1"/>
</dbReference>
<dbReference type="GO" id="GO:0043709">
    <property type="term" value="P:cell adhesion involved in single-species biofilm formation"/>
    <property type="evidence" value="ECO:0007669"/>
    <property type="project" value="TreeGrafter"/>
</dbReference>
<dbReference type="SUPFAM" id="SSF55785">
    <property type="entry name" value="PYP-like sensor domain (PAS domain)"/>
    <property type="match status" value="1"/>
</dbReference>
<dbReference type="GO" id="GO:0052621">
    <property type="term" value="F:diguanylate cyclase activity"/>
    <property type="evidence" value="ECO:0007669"/>
    <property type="project" value="TreeGrafter"/>
</dbReference>
<feature type="transmembrane region" description="Helical" evidence="1">
    <location>
        <begin position="6"/>
        <end position="24"/>
    </location>
</feature>
<gene>
    <name evidence="3" type="ORF">J4G33_12710</name>
</gene>
<dbReference type="GO" id="GO:1902201">
    <property type="term" value="P:negative regulation of bacterial-type flagellum-dependent cell motility"/>
    <property type="evidence" value="ECO:0007669"/>
    <property type="project" value="TreeGrafter"/>
</dbReference>
<sequence>MHTVLAVLNLLGAGLAGLTAGLVWRRRAGSPLARPLVLTLVGCVVWAVVRSASTLATDPDVTLALDYAVYPAVALVTASGFWYLMVLAGWRSVLDHRVAALLAVEPVLLVVVVLTDRSHGLLYRSVGQRLDGRLVTELGPLFVAHAVYSYLLLVLAGALVVRAMSRAVAGHRRVYAVALVGGLVPFAGSVVSLLWRPDGVTVDLAPSLFLVTAGIWFWVERYGEPAGLVPLSTRQVLAALTDAVMVLDPEGRVLDVNPAGVRLLTRASPRRRESLIGARWSELVPADIRVVFEGAVVGGVPLEGQPARTVRAPDGRSYEVRVNRIMASRQVVGAVAVVRDVTELERLRAELAEQAVRDGLTGLYNRRHLELVLLEAVVRAGSAGTPLSAVMVDIDHFKQVNDTHGHAVGDALLVKVADELAGGVREADAVARYGGEEFVLLLPGSDATTAAERAETWRERCAALRIATADGEIGVTISAGVAQLPPGGTGELLLRLADDALYAARAAGRDVVVVHGSAPARR</sequence>
<proteinExistence type="predicted"/>
<dbReference type="InterPro" id="IPR000014">
    <property type="entry name" value="PAS"/>
</dbReference>
<keyword evidence="4" id="KW-1185">Reference proteome</keyword>
<dbReference type="Pfam" id="PF16927">
    <property type="entry name" value="HisKA_7TM"/>
    <property type="match status" value="1"/>
</dbReference>
<evidence type="ECO:0000313" key="3">
    <source>
        <dbReference type="EMBL" id="MBO1752667.1"/>
    </source>
</evidence>
<dbReference type="PROSITE" id="PS50887">
    <property type="entry name" value="GGDEF"/>
    <property type="match status" value="1"/>
</dbReference>
<feature type="transmembrane region" description="Helical" evidence="1">
    <location>
        <begin position="142"/>
        <end position="162"/>
    </location>
</feature>
<accession>A0A939LQ72</accession>
<dbReference type="InterPro" id="IPR043128">
    <property type="entry name" value="Rev_trsase/Diguanyl_cyclase"/>
</dbReference>
<dbReference type="Pfam" id="PF08448">
    <property type="entry name" value="PAS_4"/>
    <property type="match status" value="1"/>
</dbReference>
<feature type="transmembrane region" description="Helical" evidence="1">
    <location>
        <begin position="36"/>
        <end position="56"/>
    </location>
</feature>
<dbReference type="EMBL" id="JAGEMK010000007">
    <property type="protein sequence ID" value="MBO1752667.1"/>
    <property type="molecule type" value="Genomic_DNA"/>
</dbReference>
<organism evidence="3 4">
    <name type="scientific">Actinotalea soli</name>
    <dbReference type="NCBI Taxonomy" id="2819234"/>
    <lineage>
        <taxon>Bacteria</taxon>
        <taxon>Bacillati</taxon>
        <taxon>Actinomycetota</taxon>
        <taxon>Actinomycetes</taxon>
        <taxon>Micrococcales</taxon>
        <taxon>Cellulomonadaceae</taxon>
        <taxon>Actinotalea</taxon>
    </lineage>
</organism>
<evidence type="ECO:0000256" key="1">
    <source>
        <dbReference type="SAM" id="Phobius"/>
    </source>
</evidence>
<keyword evidence="1" id="KW-0812">Transmembrane</keyword>
<protein>
    <submittedName>
        <fullName evidence="3">Diguanylate cyclase</fullName>
    </submittedName>
</protein>
<dbReference type="Pfam" id="PF00990">
    <property type="entry name" value="GGDEF"/>
    <property type="match status" value="1"/>
</dbReference>
<dbReference type="CDD" id="cd01949">
    <property type="entry name" value="GGDEF"/>
    <property type="match status" value="1"/>
</dbReference>
<dbReference type="InterPro" id="IPR035965">
    <property type="entry name" value="PAS-like_dom_sf"/>
</dbReference>
<dbReference type="Proteomes" id="UP000664209">
    <property type="component" value="Unassembled WGS sequence"/>
</dbReference>
<dbReference type="FunFam" id="3.30.70.270:FF:000001">
    <property type="entry name" value="Diguanylate cyclase domain protein"/>
    <property type="match status" value="1"/>
</dbReference>
<dbReference type="InterPro" id="IPR013656">
    <property type="entry name" value="PAS_4"/>
</dbReference>
<dbReference type="InterPro" id="IPR029787">
    <property type="entry name" value="Nucleotide_cyclase"/>
</dbReference>
<reference evidence="3" key="1">
    <citation type="submission" date="2021-03" db="EMBL/GenBank/DDBJ databases">
        <title>Actinotalea soli sp. nov., isolated from soil.</title>
        <authorList>
            <person name="Ping W."/>
            <person name="Zhang J."/>
        </authorList>
    </citation>
    <scope>NUCLEOTIDE SEQUENCE</scope>
    <source>
        <strain evidence="3">BY-33</strain>
    </source>
</reference>
<keyword evidence="1" id="KW-1133">Transmembrane helix</keyword>
<dbReference type="CDD" id="cd00130">
    <property type="entry name" value="PAS"/>
    <property type="match status" value="1"/>
</dbReference>
<keyword evidence="1" id="KW-0472">Membrane</keyword>
<dbReference type="InterPro" id="IPR000160">
    <property type="entry name" value="GGDEF_dom"/>
</dbReference>
<dbReference type="InterPro" id="IPR031621">
    <property type="entry name" value="HisKA_7TM"/>
</dbReference>
<dbReference type="InterPro" id="IPR050469">
    <property type="entry name" value="Diguanylate_Cyclase"/>
</dbReference>
<dbReference type="NCBIfam" id="TIGR00229">
    <property type="entry name" value="sensory_box"/>
    <property type="match status" value="1"/>
</dbReference>